<dbReference type="Proteomes" id="UP000268321">
    <property type="component" value="Unassembled WGS sequence"/>
</dbReference>
<evidence type="ECO:0000313" key="1">
    <source>
        <dbReference type="EMBL" id="RKP32743.1"/>
    </source>
</evidence>
<name>A0A4P9ZIB3_9ASCO</name>
<accession>A0A4P9ZIB3</accession>
<gene>
    <name evidence="1" type="ORF">METBISCDRAFT_21011</name>
</gene>
<dbReference type="AlphaFoldDB" id="A0A4P9ZIB3"/>
<protein>
    <submittedName>
        <fullName evidence="1">Uncharacterized protein</fullName>
    </submittedName>
</protein>
<sequence>MDCTTAASEDDTATWDLRTTTDIDSMISAETIAHVEEKTPKTLWDTLGNGDDLSDFLFQVAKSRLKLKSFKRLYMWTHNNESESGDYSRDVRVRFTSGSEFDSQENDFFGKTEAKVVSLLKSMEQFGDVRVGNYLTRARAQIETFWKHLIMKPPQLLQVRSFFPGFQSELESIVRLVRALIESTKEVETTFEELKVQTEKVFPEMNNMVLVGTCMEGELHRHLSQTRMPAATRDEIDLFVSAFMRKIFKLQDLSYLSFPTEISNTYYTLASATAKVVEALKDLETIVVQVLRNT</sequence>
<dbReference type="EMBL" id="ML004429">
    <property type="protein sequence ID" value="RKP32743.1"/>
    <property type="molecule type" value="Genomic_DNA"/>
</dbReference>
<keyword evidence="2" id="KW-1185">Reference proteome</keyword>
<proteinExistence type="predicted"/>
<organism evidence="1 2">
    <name type="scientific">Metschnikowia bicuspidata</name>
    <dbReference type="NCBI Taxonomy" id="27322"/>
    <lineage>
        <taxon>Eukaryota</taxon>
        <taxon>Fungi</taxon>
        <taxon>Dikarya</taxon>
        <taxon>Ascomycota</taxon>
        <taxon>Saccharomycotina</taxon>
        <taxon>Pichiomycetes</taxon>
        <taxon>Metschnikowiaceae</taxon>
        <taxon>Metschnikowia</taxon>
    </lineage>
</organism>
<reference evidence="2" key="1">
    <citation type="journal article" date="2018" name="Nat. Microbiol.">
        <title>Leveraging single-cell genomics to expand the fungal tree of life.</title>
        <authorList>
            <person name="Ahrendt S.R."/>
            <person name="Quandt C.A."/>
            <person name="Ciobanu D."/>
            <person name="Clum A."/>
            <person name="Salamov A."/>
            <person name="Andreopoulos B."/>
            <person name="Cheng J.F."/>
            <person name="Woyke T."/>
            <person name="Pelin A."/>
            <person name="Henrissat B."/>
            <person name="Reynolds N.K."/>
            <person name="Benny G.L."/>
            <person name="Smith M.E."/>
            <person name="James T.Y."/>
            <person name="Grigoriev I.V."/>
        </authorList>
    </citation>
    <scope>NUCLEOTIDE SEQUENCE [LARGE SCALE GENOMIC DNA]</scope>
    <source>
        <strain evidence="2">Baker2002</strain>
    </source>
</reference>
<evidence type="ECO:0000313" key="2">
    <source>
        <dbReference type="Proteomes" id="UP000268321"/>
    </source>
</evidence>